<dbReference type="InterPro" id="IPR002730">
    <property type="entry name" value="Rpp29/RNP1"/>
</dbReference>
<comment type="similarity">
    <text evidence="2">Belongs to the eukaryotic/archaeal RNase P protein component 1 family.</text>
</comment>
<dbReference type="HAMAP" id="MF_00754">
    <property type="entry name" value="RNase_P_1"/>
    <property type="match status" value="1"/>
</dbReference>
<comment type="subcellular location">
    <subcellularLocation>
        <location evidence="10">Nucleus</location>
        <location evidence="10">Nucleolus</location>
    </subcellularLocation>
</comment>
<keyword evidence="8" id="KW-0378">Hydrolase</keyword>
<dbReference type="GO" id="GO:0000172">
    <property type="term" value="C:ribonuclease MRP complex"/>
    <property type="evidence" value="ECO:0007669"/>
    <property type="project" value="InterPro"/>
</dbReference>
<dbReference type="EMBL" id="CADEBC010000587">
    <property type="protein sequence ID" value="CAB3256890.1"/>
    <property type="molecule type" value="Genomic_DNA"/>
</dbReference>
<dbReference type="PANTHER" id="PTHR13348">
    <property type="entry name" value="RIBONUCLEASE P SUBUNIT P29"/>
    <property type="match status" value="1"/>
</dbReference>
<evidence type="ECO:0000313" key="12">
    <source>
        <dbReference type="EMBL" id="CAB3256890.1"/>
    </source>
</evidence>
<keyword evidence="10" id="KW-0539">Nucleus</keyword>
<dbReference type="InterPro" id="IPR036980">
    <property type="entry name" value="RNase_P/MRP_Rpp29_sf"/>
</dbReference>
<sequence>MSSEEPINKEAAEAIISFLKANVSKSAIPNIENELKTEFVLAKKRSKVQKRRKTKKKVKSLNRKEKKSLGFYTISRDSVKYNDILPMNQVWQKYISEVLDLDKPIPDCTSKAWENFTTSLYKADFHGSELSVIRSKCPSYVGKSGICIMDTKNTFKLVSRDNVVTTIPKRESVFEMYLNKLKITVFGKHLCVRPAERSTKKIKGRLLPDL</sequence>
<dbReference type="PIRSF" id="PIRSF027081">
    <property type="entry name" value="RNase_P/MRP_p29_subunit"/>
    <property type="match status" value="1"/>
</dbReference>
<gene>
    <name evidence="12" type="ORF">APLA_LOCUS15621</name>
    <name evidence="11" type="ORF">APLA_LOCUS38</name>
</gene>
<keyword evidence="6" id="KW-0540">Nuclease</keyword>
<evidence type="ECO:0000256" key="8">
    <source>
        <dbReference type="ARBA" id="ARBA00022801"/>
    </source>
</evidence>
<evidence type="ECO:0000256" key="5">
    <source>
        <dbReference type="ARBA" id="ARBA00022694"/>
    </source>
</evidence>
<dbReference type="GO" id="GO:0005730">
    <property type="term" value="C:nucleolus"/>
    <property type="evidence" value="ECO:0007669"/>
    <property type="project" value="UniProtKB-SubCell"/>
</dbReference>
<dbReference type="Proteomes" id="UP000494106">
    <property type="component" value="Unassembled WGS sequence"/>
</dbReference>
<evidence type="ECO:0000256" key="1">
    <source>
        <dbReference type="ARBA" id="ARBA00002435"/>
    </source>
</evidence>
<evidence type="ECO:0000313" key="13">
    <source>
        <dbReference type="Proteomes" id="UP000494106"/>
    </source>
</evidence>
<evidence type="ECO:0000313" key="14">
    <source>
        <dbReference type="Proteomes" id="UP000494256"/>
    </source>
</evidence>
<dbReference type="OrthoDB" id="124041at2759"/>
<proteinExistence type="inferred from homology"/>
<keyword evidence="13" id="KW-1185">Reference proteome</keyword>
<keyword evidence="7" id="KW-0255">Endonuclease</keyword>
<name>A0A8S1B2Z2_ARCPL</name>
<dbReference type="EMBL" id="CADEBD010000024">
    <property type="protein sequence ID" value="CAB3219879.1"/>
    <property type="molecule type" value="Genomic_DNA"/>
</dbReference>
<dbReference type="SUPFAM" id="SSF101744">
    <property type="entry name" value="Rof/RNase P subunit-like"/>
    <property type="match status" value="1"/>
</dbReference>
<dbReference type="Gene3D" id="2.30.30.210">
    <property type="entry name" value="Ribonuclease P/MRP, subunit p29"/>
    <property type="match status" value="1"/>
</dbReference>
<evidence type="ECO:0000256" key="4">
    <source>
        <dbReference type="ARBA" id="ARBA00022490"/>
    </source>
</evidence>
<evidence type="ECO:0000313" key="11">
    <source>
        <dbReference type="EMBL" id="CAB3219879.1"/>
    </source>
</evidence>
<dbReference type="Pfam" id="PF01868">
    <property type="entry name" value="RNase_P-MRP_p29"/>
    <property type="match status" value="1"/>
</dbReference>
<dbReference type="SMART" id="SM00538">
    <property type="entry name" value="POP4"/>
    <property type="match status" value="1"/>
</dbReference>
<dbReference type="GO" id="GO:0004519">
    <property type="term" value="F:endonuclease activity"/>
    <property type="evidence" value="ECO:0007669"/>
    <property type="project" value="UniProtKB-KW"/>
</dbReference>
<evidence type="ECO:0000256" key="2">
    <source>
        <dbReference type="ARBA" id="ARBA00006181"/>
    </source>
</evidence>
<comment type="subunit">
    <text evidence="9">Component of nuclear RNase P and RNase MRP ribonucleoproteins. RNase P consists of a catalytic RNA moiety and 10 different protein chains; POP1, POP4, POP5, POP7, RPP14, RPP21, RPP25, RPP30, RPP38 and RPP40. Within the RNase P complex, POP1, POP7 and RPP25 form the 'finger' subcomplex, POP5, RPP14, RPP40 and homodimeric RPP30 form the 'palm' subcomplex, and RPP21, POP4 and RPP38 form the 'wrist' subcomplex. All subunits of the RNase P complex interact with the catalytic RNA. Several subunits of RNase P are also part of the RNase MRP complex. RNase MRP consists of a catalytic RNA moiety and about 8 protein subunits; POP1, POP7, RPP25, RPP30, RPP38, RPP40 and possibly also POP4 and POP5.</text>
</comment>
<organism evidence="12 13">
    <name type="scientific">Arctia plantaginis</name>
    <name type="common">Wood tiger moth</name>
    <name type="synonym">Phalaena plantaginis</name>
    <dbReference type="NCBI Taxonomy" id="874455"/>
    <lineage>
        <taxon>Eukaryota</taxon>
        <taxon>Metazoa</taxon>
        <taxon>Ecdysozoa</taxon>
        <taxon>Arthropoda</taxon>
        <taxon>Hexapoda</taxon>
        <taxon>Insecta</taxon>
        <taxon>Pterygota</taxon>
        <taxon>Neoptera</taxon>
        <taxon>Endopterygota</taxon>
        <taxon>Lepidoptera</taxon>
        <taxon>Glossata</taxon>
        <taxon>Ditrysia</taxon>
        <taxon>Noctuoidea</taxon>
        <taxon>Erebidae</taxon>
        <taxon>Arctiinae</taxon>
        <taxon>Arctia</taxon>
    </lineage>
</organism>
<comment type="function">
    <text evidence="1 10">Component of ribonuclease P, a ribonucleoprotein complex that generates mature tRNA molecules by cleaving their 5'-ends.</text>
</comment>
<evidence type="ECO:0000256" key="9">
    <source>
        <dbReference type="ARBA" id="ARBA00046486"/>
    </source>
</evidence>
<evidence type="ECO:0000256" key="10">
    <source>
        <dbReference type="PIRNR" id="PIRNR027081"/>
    </source>
</evidence>
<dbReference type="InterPro" id="IPR016848">
    <property type="entry name" value="RNase_P/MRP_Rpp29-subunit"/>
</dbReference>
<protein>
    <recommendedName>
        <fullName evidence="3 10">Ribonuclease P protein subunit p29</fullName>
    </recommendedName>
</protein>
<accession>A0A8S1B2Z2</accession>
<keyword evidence="5 10" id="KW-0819">tRNA processing</keyword>
<dbReference type="InterPro" id="IPR023534">
    <property type="entry name" value="Rof/RNase_P-like"/>
</dbReference>
<evidence type="ECO:0000256" key="7">
    <source>
        <dbReference type="ARBA" id="ARBA00022759"/>
    </source>
</evidence>
<dbReference type="InterPro" id="IPR023538">
    <property type="entry name" value="RNP1"/>
</dbReference>
<dbReference type="AlphaFoldDB" id="A0A8S1B2Z2"/>
<reference evidence="13 14" key="1">
    <citation type="submission" date="2020-04" db="EMBL/GenBank/DDBJ databases">
        <authorList>
            <person name="Wallbank WR R."/>
            <person name="Pardo Diaz C."/>
            <person name="Kozak K."/>
            <person name="Martin S."/>
            <person name="Jiggins C."/>
            <person name="Moest M."/>
            <person name="Warren A I."/>
            <person name="Byers J.R.P. K."/>
            <person name="Montejo-Kovacevich G."/>
            <person name="Yen C E."/>
        </authorList>
    </citation>
    <scope>NUCLEOTIDE SEQUENCE [LARGE SCALE GENOMIC DNA]</scope>
</reference>
<keyword evidence="4" id="KW-0963">Cytoplasm</keyword>
<comment type="caution">
    <text evidence="12">The sequence shown here is derived from an EMBL/GenBank/DDBJ whole genome shotgun (WGS) entry which is preliminary data.</text>
</comment>
<evidence type="ECO:0000256" key="3">
    <source>
        <dbReference type="ARBA" id="ARBA00016225"/>
    </source>
</evidence>
<dbReference type="GO" id="GO:0030677">
    <property type="term" value="C:ribonuclease P complex"/>
    <property type="evidence" value="ECO:0007669"/>
    <property type="project" value="UniProtKB-UniRule"/>
</dbReference>
<dbReference type="GO" id="GO:0016787">
    <property type="term" value="F:hydrolase activity"/>
    <property type="evidence" value="ECO:0007669"/>
    <property type="project" value="UniProtKB-KW"/>
</dbReference>
<dbReference type="GO" id="GO:0006364">
    <property type="term" value="P:rRNA processing"/>
    <property type="evidence" value="ECO:0007669"/>
    <property type="project" value="TreeGrafter"/>
</dbReference>
<evidence type="ECO:0000256" key="6">
    <source>
        <dbReference type="ARBA" id="ARBA00022722"/>
    </source>
</evidence>
<dbReference type="GO" id="GO:0001682">
    <property type="term" value="P:tRNA 5'-leader removal"/>
    <property type="evidence" value="ECO:0007669"/>
    <property type="project" value="InterPro"/>
</dbReference>
<dbReference type="GO" id="GO:0033204">
    <property type="term" value="F:ribonuclease P RNA binding"/>
    <property type="evidence" value="ECO:0007669"/>
    <property type="project" value="InterPro"/>
</dbReference>
<dbReference type="PANTHER" id="PTHR13348:SF0">
    <property type="entry name" value="RIBONUCLEASE P PROTEIN SUBUNIT P29"/>
    <property type="match status" value="1"/>
</dbReference>
<dbReference type="Proteomes" id="UP000494256">
    <property type="component" value="Unassembled WGS sequence"/>
</dbReference>